<evidence type="ECO:0000313" key="2">
    <source>
        <dbReference type="EMBL" id="PIC51322.1"/>
    </source>
</evidence>
<dbReference type="Proteomes" id="UP000230233">
    <property type="component" value="Chromosome I"/>
</dbReference>
<protein>
    <submittedName>
        <fullName evidence="2">Uncharacterized protein</fullName>
    </submittedName>
</protein>
<dbReference type="AlphaFoldDB" id="A0A2G5VHU7"/>
<evidence type="ECO:0000313" key="3">
    <source>
        <dbReference type="Proteomes" id="UP000230233"/>
    </source>
</evidence>
<accession>A0A2G5VHU7</accession>
<proteinExistence type="predicted"/>
<evidence type="ECO:0000256" key="1">
    <source>
        <dbReference type="SAM" id="MobiDB-lite"/>
    </source>
</evidence>
<gene>
    <name evidence="2" type="primary">Cnig_chr_I.g1878</name>
    <name evidence="2" type="ORF">B9Z55_001878</name>
</gene>
<keyword evidence="3" id="KW-1185">Reference proteome</keyword>
<organism evidence="2 3">
    <name type="scientific">Caenorhabditis nigoni</name>
    <dbReference type="NCBI Taxonomy" id="1611254"/>
    <lineage>
        <taxon>Eukaryota</taxon>
        <taxon>Metazoa</taxon>
        <taxon>Ecdysozoa</taxon>
        <taxon>Nematoda</taxon>
        <taxon>Chromadorea</taxon>
        <taxon>Rhabditida</taxon>
        <taxon>Rhabditina</taxon>
        <taxon>Rhabditomorpha</taxon>
        <taxon>Rhabditoidea</taxon>
        <taxon>Rhabditidae</taxon>
        <taxon>Peloderinae</taxon>
        <taxon>Caenorhabditis</taxon>
    </lineage>
</organism>
<feature type="region of interest" description="Disordered" evidence="1">
    <location>
        <begin position="54"/>
        <end position="78"/>
    </location>
</feature>
<dbReference type="EMBL" id="PDUG01000001">
    <property type="protein sequence ID" value="PIC51322.1"/>
    <property type="molecule type" value="Genomic_DNA"/>
</dbReference>
<name>A0A2G5VHU7_9PELO</name>
<sequence>MGSTGVARIGNGRKLVCQRKRRGGYSKTSRSFPTMFNWVEASGTKHTIRLGKLRRKEKSCEPNEENAQHLATKETKFE</sequence>
<comment type="caution">
    <text evidence="2">The sequence shown here is derived from an EMBL/GenBank/DDBJ whole genome shotgun (WGS) entry which is preliminary data.</text>
</comment>
<reference evidence="3" key="1">
    <citation type="submission" date="2017-10" db="EMBL/GenBank/DDBJ databases">
        <title>Rapid genome shrinkage in a self-fertile nematode reveals novel sperm competition proteins.</title>
        <authorList>
            <person name="Yin D."/>
            <person name="Schwarz E.M."/>
            <person name="Thomas C.G."/>
            <person name="Felde R.L."/>
            <person name="Korf I.F."/>
            <person name="Cutter A.D."/>
            <person name="Schartner C.M."/>
            <person name="Ralston E.J."/>
            <person name="Meyer B.J."/>
            <person name="Haag E.S."/>
        </authorList>
    </citation>
    <scope>NUCLEOTIDE SEQUENCE [LARGE SCALE GENOMIC DNA]</scope>
    <source>
        <strain evidence="3">JU1422</strain>
    </source>
</reference>